<dbReference type="PROSITE" id="PS50835">
    <property type="entry name" value="IG_LIKE"/>
    <property type="match status" value="1"/>
</dbReference>
<dbReference type="CDD" id="cd00033">
    <property type="entry name" value="CCP"/>
    <property type="match status" value="1"/>
</dbReference>
<feature type="disulfide bond" evidence="19">
    <location>
        <begin position="305"/>
        <end position="326"/>
    </location>
</feature>
<dbReference type="GO" id="GO:0005615">
    <property type="term" value="C:extracellular space"/>
    <property type="evidence" value="ECO:0007669"/>
    <property type="project" value="TreeGrafter"/>
</dbReference>
<protein>
    <recommendedName>
        <fullName evidence="15">Neurocan core protein</fullName>
    </recommendedName>
    <alternativeName>
        <fullName evidence="16">Chondroitin sulfate proteoglycan 3</fullName>
    </alternativeName>
</protein>
<dbReference type="GO" id="GO:0007417">
    <property type="term" value="P:central nervous system development"/>
    <property type="evidence" value="ECO:0007669"/>
    <property type="project" value="TreeGrafter"/>
</dbReference>
<dbReference type="InterPro" id="IPR001881">
    <property type="entry name" value="EGF-like_Ca-bd_dom"/>
</dbReference>
<dbReference type="Pfam" id="PF07686">
    <property type="entry name" value="V-set"/>
    <property type="match status" value="1"/>
</dbReference>
<dbReference type="PANTHER" id="PTHR22804">
    <property type="entry name" value="AGGRECAN/VERSICAN PROTEOGLYCAN"/>
    <property type="match status" value="1"/>
</dbReference>
<dbReference type="InterPro" id="IPR050691">
    <property type="entry name" value="Hyaluronan_bind_Proteoglycan"/>
</dbReference>
<keyword evidence="5 21" id="KW-0732">Signal</keyword>
<dbReference type="InterPro" id="IPR018097">
    <property type="entry name" value="EGF_Ca-bd_CS"/>
</dbReference>
<dbReference type="GO" id="GO:0010001">
    <property type="term" value="P:glial cell differentiation"/>
    <property type="evidence" value="ECO:0007669"/>
    <property type="project" value="TreeGrafter"/>
</dbReference>
<feature type="disulfide bond" evidence="18">
    <location>
        <begin position="1512"/>
        <end position="1539"/>
    </location>
</feature>
<dbReference type="PROSITE" id="PS01187">
    <property type="entry name" value="EGF_CA"/>
    <property type="match status" value="1"/>
</dbReference>
<dbReference type="SMART" id="SM00179">
    <property type="entry name" value="EGF_CA"/>
    <property type="match status" value="2"/>
</dbReference>
<dbReference type="GO" id="GO:0001501">
    <property type="term" value="P:skeletal system development"/>
    <property type="evidence" value="ECO:0007669"/>
    <property type="project" value="TreeGrafter"/>
</dbReference>
<comment type="subcellular location">
    <subcellularLocation>
        <location evidence="1">Secreted</location>
    </subcellularLocation>
</comment>
<organism evidence="27 28">
    <name type="scientific">Leptobrachium leishanense</name>
    <name type="common">Leishan spiny toad</name>
    <dbReference type="NCBI Taxonomy" id="445787"/>
    <lineage>
        <taxon>Eukaryota</taxon>
        <taxon>Metazoa</taxon>
        <taxon>Chordata</taxon>
        <taxon>Craniata</taxon>
        <taxon>Vertebrata</taxon>
        <taxon>Euteleostomi</taxon>
        <taxon>Amphibia</taxon>
        <taxon>Batrachia</taxon>
        <taxon>Anura</taxon>
        <taxon>Pelobatoidea</taxon>
        <taxon>Megophryidae</taxon>
        <taxon>Leptobrachium</taxon>
    </lineage>
</organism>
<dbReference type="InterPro" id="IPR036179">
    <property type="entry name" value="Ig-like_dom_sf"/>
</dbReference>
<dbReference type="InterPro" id="IPR000742">
    <property type="entry name" value="EGF"/>
</dbReference>
<evidence type="ECO:0000313" key="27">
    <source>
        <dbReference type="Ensembl" id="ENSLLEP00000035044.1"/>
    </source>
</evidence>
<feature type="domain" description="Ig-like" evidence="24">
    <location>
        <begin position="52"/>
        <end position="161"/>
    </location>
</feature>
<dbReference type="InterPro" id="IPR016187">
    <property type="entry name" value="CTDL_fold"/>
</dbReference>
<dbReference type="GO" id="GO:0030246">
    <property type="term" value="F:carbohydrate binding"/>
    <property type="evidence" value="ECO:0007669"/>
    <property type="project" value="UniProtKB-KW"/>
</dbReference>
<dbReference type="Pfam" id="PF00193">
    <property type="entry name" value="Xlink"/>
    <property type="match status" value="2"/>
</dbReference>
<dbReference type="OrthoDB" id="441660at2759"/>
<dbReference type="PROSITE" id="PS50041">
    <property type="entry name" value="C_TYPE_LECTIN_2"/>
    <property type="match status" value="1"/>
</dbReference>
<dbReference type="GO" id="GO:0005540">
    <property type="term" value="F:hyaluronic acid binding"/>
    <property type="evidence" value="ECO:0007669"/>
    <property type="project" value="InterPro"/>
</dbReference>
<evidence type="ECO:0000313" key="28">
    <source>
        <dbReference type="Proteomes" id="UP000694569"/>
    </source>
</evidence>
<dbReference type="GeneTree" id="ENSGT00940000158649"/>
<dbReference type="InterPro" id="IPR001304">
    <property type="entry name" value="C-type_lectin-like"/>
</dbReference>
<evidence type="ECO:0000259" key="22">
    <source>
        <dbReference type="PROSITE" id="PS50026"/>
    </source>
</evidence>
<evidence type="ECO:0000256" key="2">
    <source>
        <dbReference type="ARBA" id="ARBA00022525"/>
    </source>
</evidence>
<feature type="region of interest" description="Disordered" evidence="20">
    <location>
        <begin position="1231"/>
        <end position="1260"/>
    </location>
</feature>
<dbReference type="GO" id="GO:0005509">
    <property type="term" value="F:calcium ion binding"/>
    <property type="evidence" value="ECO:0007669"/>
    <property type="project" value="InterPro"/>
</dbReference>
<keyword evidence="6" id="KW-0430">Lectin</keyword>
<proteinExistence type="predicted"/>
<dbReference type="InterPro" id="IPR013106">
    <property type="entry name" value="Ig_V-set"/>
</dbReference>
<dbReference type="SUPFAM" id="SSF48726">
    <property type="entry name" value="Immunoglobulin"/>
    <property type="match status" value="1"/>
</dbReference>
<dbReference type="GO" id="GO:0045202">
    <property type="term" value="C:synapse"/>
    <property type="evidence" value="ECO:0007669"/>
    <property type="project" value="TreeGrafter"/>
</dbReference>
<evidence type="ECO:0000256" key="18">
    <source>
        <dbReference type="PROSITE-ProRule" id="PRU00302"/>
    </source>
</evidence>
<feature type="region of interest" description="Disordered" evidence="20">
    <location>
        <begin position="451"/>
        <end position="471"/>
    </location>
</feature>
<dbReference type="PROSITE" id="PS00615">
    <property type="entry name" value="C_TYPE_LECTIN_1"/>
    <property type="match status" value="1"/>
</dbReference>
<reference evidence="27" key="2">
    <citation type="submission" date="2025-09" db="UniProtKB">
        <authorList>
            <consortium name="Ensembl"/>
        </authorList>
    </citation>
    <scope>IDENTIFICATION</scope>
</reference>
<dbReference type="PROSITE" id="PS00022">
    <property type="entry name" value="EGF_1"/>
    <property type="match status" value="2"/>
</dbReference>
<dbReference type="SUPFAM" id="SSF56436">
    <property type="entry name" value="C-type lectin-like"/>
    <property type="match status" value="3"/>
</dbReference>
<feature type="compositionally biased region" description="Basic residues" evidence="20">
    <location>
        <begin position="1541"/>
        <end position="1585"/>
    </location>
</feature>
<evidence type="ECO:0000256" key="14">
    <source>
        <dbReference type="ARBA" id="ARBA00059308"/>
    </source>
</evidence>
<evidence type="ECO:0000256" key="17">
    <source>
        <dbReference type="PROSITE-ProRule" id="PRU00076"/>
    </source>
</evidence>
<feature type="region of interest" description="Disordered" evidence="20">
    <location>
        <begin position="1125"/>
        <end position="1145"/>
    </location>
</feature>
<keyword evidence="7" id="KW-0677">Repeat</keyword>
<dbReference type="CDD" id="cd03520">
    <property type="entry name" value="Link_domain_CSPGs_modules_2_4"/>
    <property type="match status" value="1"/>
</dbReference>
<dbReference type="CDD" id="cd03517">
    <property type="entry name" value="Link_domain_CSPGs_modules_1_3"/>
    <property type="match status" value="1"/>
</dbReference>
<feature type="disulfide bond" evidence="17">
    <location>
        <begin position="1340"/>
        <end position="1349"/>
    </location>
</feature>
<evidence type="ECO:0000256" key="10">
    <source>
        <dbReference type="ARBA" id="ARBA00022974"/>
    </source>
</evidence>
<dbReference type="GO" id="GO:0002052">
    <property type="term" value="P:positive regulation of neuroblast proliferation"/>
    <property type="evidence" value="ECO:0007669"/>
    <property type="project" value="TreeGrafter"/>
</dbReference>
<feature type="domain" description="EGF-like" evidence="22">
    <location>
        <begin position="1314"/>
        <end position="1350"/>
    </location>
</feature>
<evidence type="ECO:0000256" key="13">
    <source>
        <dbReference type="ARBA" id="ARBA00023319"/>
    </source>
</evidence>
<feature type="domain" description="C-type lectin" evidence="23">
    <location>
        <begin position="1363"/>
        <end position="1477"/>
    </location>
</feature>
<dbReference type="PROSITE" id="PS50026">
    <property type="entry name" value="EGF_3"/>
    <property type="match status" value="2"/>
</dbReference>
<evidence type="ECO:0000256" key="5">
    <source>
        <dbReference type="ARBA" id="ARBA00022729"/>
    </source>
</evidence>
<feature type="domain" description="EGF-like" evidence="22">
    <location>
        <begin position="1276"/>
        <end position="1312"/>
    </location>
</feature>
<evidence type="ECO:0000256" key="16">
    <source>
        <dbReference type="ARBA" id="ARBA00075743"/>
    </source>
</evidence>
<dbReference type="PRINTS" id="PR01265">
    <property type="entry name" value="LINKMODULE"/>
</dbReference>
<dbReference type="InterPro" id="IPR000152">
    <property type="entry name" value="EGF-type_Asp/Asn_hydroxyl_site"/>
</dbReference>
<dbReference type="SMART" id="SM00409">
    <property type="entry name" value="IG"/>
    <property type="match status" value="1"/>
</dbReference>
<dbReference type="Proteomes" id="UP000694569">
    <property type="component" value="Unplaced"/>
</dbReference>
<feature type="disulfide bond" evidence="17">
    <location>
        <begin position="1302"/>
        <end position="1311"/>
    </location>
</feature>
<evidence type="ECO:0000256" key="8">
    <source>
        <dbReference type="ARBA" id="ARBA00022837"/>
    </source>
</evidence>
<keyword evidence="9" id="KW-0130">Cell adhesion</keyword>
<comment type="caution">
    <text evidence="17">Lacks conserved residue(s) required for the propagation of feature annotation.</text>
</comment>
<dbReference type="Pfam" id="PF00059">
    <property type="entry name" value="Lectin_C"/>
    <property type="match status" value="1"/>
</dbReference>
<dbReference type="PROSITE" id="PS50963">
    <property type="entry name" value="LINK_2"/>
    <property type="match status" value="2"/>
</dbReference>
<keyword evidence="12" id="KW-0325">Glycoprotein</keyword>
<dbReference type="Gene3D" id="3.10.100.10">
    <property type="entry name" value="Mannose-Binding Protein A, subunit A"/>
    <property type="match status" value="3"/>
</dbReference>
<evidence type="ECO:0000256" key="1">
    <source>
        <dbReference type="ARBA" id="ARBA00004613"/>
    </source>
</evidence>
<feature type="domain" description="Sushi" evidence="25">
    <location>
        <begin position="1481"/>
        <end position="1541"/>
    </location>
</feature>
<feature type="domain" description="Link" evidence="26">
    <location>
        <begin position="163"/>
        <end position="258"/>
    </location>
</feature>
<dbReference type="FunFam" id="2.10.70.10:FF:000003">
    <property type="entry name" value="Versican core protein"/>
    <property type="match status" value="1"/>
</dbReference>
<feature type="compositionally biased region" description="Basic and acidic residues" evidence="20">
    <location>
        <begin position="1586"/>
        <end position="1602"/>
    </location>
</feature>
<feature type="disulfide bond" evidence="19">
    <location>
        <begin position="209"/>
        <end position="230"/>
    </location>
</feature>
<evidence type="ECO:0000256" key="11">
    <source>
        <dbReference type="ARBA" id="ARBA00023157"/>
    </source>
</evidence>
<sequence>MDLQHRSRFVLLGLGLLVSWIIDIGAAGIEESVKPLHIHKHNLGTVKCGLAQSVTLPCLFLVRSSPSEQDLNGTNDSPRIKWSHVQSGSEQKEVAVLVARGNVVKVARGYEGRVSLPGYPHNRYNATLVLTSARSSDSGVYRCEVVLGINDEQDTVHLEVTGLVFHYRAASNRYALTYPEAVRSCQENSGAIASPDQLQAAFEDGLDNCDAGWLSDLSVRYPIKSPRPGCYGDRNNLPGVRTYGERDPQENYDVYCYTEDSQGDVYYVPERSTLDEARTNCVKDGGSLATVGQLYSAWRKGLDQCDPGWLADTSVRYPIRNPRRNCGGQEPGVRTLYQYPNRTGFPNPSRKFGSYCYKALQVATPTPPGNEQQGPGFMLQEDLGLIKPQLQSQETRQEIQLEFNNVLPANDTLTSTAGHGLFQMKSSDPVTPRGSHGIKNEINALSSELQLPASSEDDKQETVTSEPLGGSYILDMTSETSATTTKLLKETFTHKTNEMDSITTTVRDKARQSSVHKGEEEDWLLNMVDRESKSGHVAWRDFAEQSVADSSEESRSIEKSVEEHTLIKHANAISEDTINSPQFSWISRESEFLTSSSAYPETSELTTPSSILLEDHEKKKEGAHSASNQTTSAEVPKFPIKTNSKSFITDPHTDPNQEWEKELFVNHHEASNLVDSSAELTTESHQIPFQLIQPESFPSIYNKVKEDKRGLIDIAHQAKTDNLTSTAVHLDAVDIDDSKHQGQTAVLDTFSIIPSAANNPLGNGRPKAYHPGEWDRKADYSSEEKYKLVTEEPSMTTQQVLEENGSNGLVTQTTKISDTKHDWSDPENIITENKHSKIVLGKPVDGEDVDGISGEVNVRNEGIDTLITTSELPNTANPTLGRQFIDDFFFATTDISKMAFSSIASAHETKSHGEEEHLYANFQERQGKEISFSEKLASGLKKDIESVTTGEVNAFATITPILDDNMLLHKTNVETGTMEAHQLPDTANIPNGNVVESEENGSFPSPPYPLQTGIALSTDVPHMHPYQSLVEKEKHSFSTQSPMDNSELFSTKQKQLYKPHGWRVDSTVSTATDETPSMFSNNAKKKDKVFILANERNMTFTDPTNSWTTATRQITNYVSSTEVPVSTSSPITERTSLPLNHGKVGDLHGTSPPTYTVSIDTLTGQSYLNGLPEHSEVESGTLRSELMQKSSDHKVLLGSTEEQELNVPSSSIFSPYKPKAQFGKSKNLMLTSTGDTRSEMGETWSESNGTEEDLGSGGEEDSAQWLLDDHASAEGETHPCSHNPCLHMGTCQSNGSTYSCICHKGYSGENCEIDIDECLSNPCQNGGTCIDEINSFLCLCLPSYGGSTCGKDTEGCDHNWHKFQGSCYRYFPQRRPWEEAERDCRRRAGHLTSIHSEDEQKFINSFGRENTWIGLNDRTVEQDFQWTDNTALQYDSWQKNQPDNFFAGGEDCVVMVSHEEGKWNDVPCNYNLPYICKKGTVLCSAPPVVRDAYLIGKRREKYSIHSTVRYQCQDGFIQRHIPSIRCHRNGRWDRPRILCVKPRRNHRTRRHHHQHRHHPHKQHHHHHNHHHHHHGHHHQHKSHWERRKENRHPNHRVKDTYY</sequence>
<dbReference type="Gene3D" id="2.10.70.10">
    <property type="entry name" value="Complement Module, domain 1"/>
    <property type="match status" value="1"/>
</dbReference>
<evidence type="ECO:0000256" key="21">
    <source>
        <dbReference type="SAM" id="SignalP"/>
    </source>
</evidence>
<evidence type="ECO:0000256" key="3">
    <source>
        <dbReference type="ARBA" id="ARBA00022536"/>
    </source>
</evidence>
<dbReference type="InterPro" id="IPR007110">
    <property type="entry name" value="Ig-like_dom"/>
</dbReference>
<feature type="region of interest" description="Disordered" evidence="20">
    <location>
        <begin position="1540"/>
        <end position="1602"/>
    </location>
</feature>
<keyword evidence="8" id="KW-0106">Calcium</keyword>
<dbReference type="PROSITE" id="PS50923">
    <property type="entry name" value="SUSHI"/>
    <property type="match status" value="1"/>
</dbReference>
<dbReference type="InterPro" id="IPR000436">
    <property type="entry name" value="Sushi_SCR_CCP_dom"/>
</dbReference>
<dbReference type="CDD" id="cd00054">
    <property type="entry name" value="EGF_CA"/>
    <property type="match status" value="2"/>
</dbReference>
<keyword evidence="2" id="KW-0964">Secreted</keyword>
<dbReference type="InterPro" id="IPR000538">
    <property type="entry name" value="Link_dom"/>
</dbReference>
<keyword evidence="11 17" id="KW-1015">Disulfide bond</keyword>
<gene>
    <name evidence="27" type="primary">NCAN</name>
</gene>
<accession>A0A8C5QDN1</accession>
<keyword evidence="4 18" id="KW-0768">Sushi</keyword>
<dbReference type="Pfam" id="PF00084">
    <property type="entry name" value="Sushi"/>
    <property type="match status" value="1"/>
</dbReference>
<feature type="region of interest" description="Disordered" evidence="20">
    <location>
        <begin position="617"/>
        <end position="650"/>
    </location>
</feature>
<evidence type="ECO:0000259" key="25">
    <source>
        <dbReference type="PROSITE" id="PS50923"/>
    </source>
</evidence>
<comment type="function">
    <text evidence="14">May modulate neuronal adhesion and neurite growth during development by binding to neural cell adhesion molecules (NG-CAM and N-CAM). Chondroitin sulfate proteoglycan; binds to hyaluronic acid.</text>
</comment>
<keyword evidence="28" id="KW-1185">Reference proteome</keyword>
<evidence type="ECO:0000256" key="15">
    <source>
        <dbReference type="ARBA" id="ARBA00073685"/>
    </source>
</evidence>
<dbReference type="FunFam" id="3.10.100.10:FF:000011">
    <property type="entry name" value="Aggrecan core protein"/>
    <property type="match status" value="1"/>
</dbReference>
<keyword evidence="10" id="KW-0654">Proteoglycan</keyword>
<keyword evidence="13" id="KW-0393">Immunoglobulin domain</keyword>
<dbReference type="PROSITE" id="PS00010">
    <property type="entry name" value="ASX_HYDROXYL"/>
    <property type="match status" value="1"/>
</dbReference>
<dbReference type="SMART" id="SM00445">
    <property type="entry name" value="LINK"/>
    <property type="match status" value="2"/>
</dbReference>
<dbReference type="FunFam" id="2.10.25.10:FF:000006">
    <property type="entry name" value="Versican core protein-like isoform 1"/>
    <property type="match status" value="1"/>
</dbReference>
<dbReference type="PANTHER" id="PTHR22804:SF24">
    <property type="entry name" value="NEUROCAN CORE PROTEIN"/>
    <property type="match status" value="1"/>
</dbReference>
<dbReference type="FunFam" id="3.10.100.10:FF:000003">
    <property type="entry name" value="Versican core protein"/>
    <property type="match status" value="1"/>
</dbReference>
<evidence type="ECO:0000256" key="9">
    <source>
        <dbReference type="ARBA" id="ARBA00022889"/>
    </source>
</evidence>
<dbReference type="InterPro" id="IPR013783">
    <property type="entry name" value="Ig-like_fold"/>
</dbReference>
<dbReference type="SMART" id="SM00034">
    <property type="entry name" value="CLECT"/>
    <property type="match status" value="1"/>
</dbReference>
<evidence type="ECO:0000256" key="20">
    <source>
        <dbReference type="SAM" id="MobiDB-lite"/>
    </source>
</evidence>
<dbReference type="SMART" id="SM00181">
    <property type="entry name" value="EGF"/>
    <property type="match status" value="2"/>
</dbReference>
<evidence type="ECO:0000256" key="6">
    <source>
        <dbReference type="ARBA" id="ARBA00022734"/>
    </source>
</evidence>
<feature type="chain" id="PRO_5034185415" description="Neurocan core protein" evidence="21">
    <location>
        <begin position="27"/>
        <end position="1602"/>
    </location>
</feature>
<dbReference type="FunFam" id="2.60.40.10:FF:000571">
    <property type="entry name" value="Neurocan core protein"/>
    <property type="match status" value="1"/>
</dbReference>
<keyword evidence="3 17" id="KW-0245">EGF-like domain</keyword>
<dbReference type="SMART" id="SM00406">
    <property type="entry name" value="IGv"/>
    <property type="match status" value="1"/>
</dbReference>
<dbReference type="PROSITE" id="PS01241">
    <property type="entry name" value="LINK_1"/>
    <property type="match status" value="2"/>
</dbReference>
<dbReference type="FunFam" id="2.10.25.10:FF:000537">
    <property type="entry name" value="Notch 3"/>
    <property type="match status" value="1"/>
</dbReference>
<dbReference type="Gene3D" id="2.60.40.10">
    <property type="entry name" value="Immunoglobulins"/>
    <property type="match status" value="1"/>
</dbReference>
<dbReference type="Pfam" id="PF00008">
    <property type="entry name" value="EGF"/>
    <property type="match status" value="2"/>
</dbReference>
<dbReference type="InterPro" id="IPR003599">
    <property type="entry name" value="Ig_sub"/>
</dbReference>
<dbReference type="InterPro" id="IPR018378">
    <property type="entry name" value="C-type_lectin_CS"/>
</dbReference>
<evidence type="ECO:0000259" key="23">
    <source>
        <dbReference type="PROSITE" id="PS50041"/>
    </source>
</evidence>
<feature type="signal peptide" evidence="21">
    <location>
        <begin position="1"/>
        <end position="26"/>
    </location>
</feature>
<evidence type="ECO:0000259" key="24">
    <source>
        <dbReference type="PROSITE" id="PS50835"/>
    </source>
</evidence>
<dbReference type="PROSITE" id="PS01186">
    <property type="entry name" value="EGF_2"/>
    <property type="match status" value="1"/>
</dbReference>
<dbReference type="SUPFAM" id="SSF57196">
    <property type="entry name" value="EGF/Laminin"/>
    <property type="match status" value="1"/>
</dbReference>
<dbReference type="FunFam" id="3.10.100.10:FF:000002">
    <property type="entry name" value="Hyaluronan proteoglycan link protein 1"/>
    <property type="match status" value="1"/>
</dbReference>
<dbReference type="Ensembl" id="ENSLLET00000036374.1">
    <property type="protein sequence ID" value="ENSLLEP00000035044.1"/>
    <property type="gene ID" value="ENSLLEG00000022173.1"/>
</dbReference>
<dbReference type="SMART" id="SM00032">
    <property type="entry name" value="CCP"/>
    <property type="match status" value="1"/>
</dbReference>
<evidence type="ECO:0000256" key="19">
    <source>
        <dbReference type="PROSITE-ProRule" id="PRU00323"/>
    </source>
</evidence>
<dbReference type="SUPFAM" id="SSF57535">
    <property type="entry name" value="Complement control module/SCR domain"/>
    <property type="match status" value="1"/>
</dbReference>
<reference evidence="27" key="1">
    <citation type="submission" date="2025-08" db="UniProtKB">
        <authorList>
            <consortium name="Ensembl"/>
        </authorList>
    </citation>
    <scope>IDENTIFICATION</scope>
</reference>
<feature type="disulfide bond" evidence="18">
    <location>
        <begin position="1483"/>
        <end position="1526"/>
    </location>
</feature>
<evidence type="ECO:0000256" key="12">
    <source>
        <dbReference type="ARBA" id="ARBA00023180"/>
    </source>
</evidence>
<evidence type="ECO:0000256" key="4">
    <source>
        <dbReference type="ARBA" id="ARBA00022659"/>
    </source>
</evidence>
<dbReference type="InterPro" id="IPR035976">
    <property type="entry name" value="Sushi/SCR/CCP_sf"/>
</dbReference>
<dbReference type="InterPro" id="IPR016186">
    <property type="entry name" value="C-type_lectin-like/link_sf"/>
</dbReference>
<dbReference type="Gene3D" id="2.10.25.10">
    <property type="entry name" value="Laminin"/>
    <property type="match status" value="2"/>
</dbReference>
<feature type="domain" description="Link" evidence="26">
    <location>
        <begin position="261"/>
        <end position="358"/>
    </location>
</feature>
<feature type="compositionally biased region" description="Acidic residues" evidence="20">
    <location>
        <begin position="1249"/>
        <end position="1260"/>
    </location>
</feature>
<dbReference type="GO" id="GO:0007155">
    <property type="term" value="P:cell adhesion"/>
    <property type="evidence" value="ECO:0007669"/>
    <property type="project" value="UniProtKB-KW"/>
</dbReference>
<evidence type="ECO:0000259" key="26">
    <source>
        <dbReference type="PROSITE" id="PS50963"/>
    </source>
</evidence>
<evidence type="ECO:0000256" key="7">
    <source>
        <dbReference type="ARBA" id="ARBA00022737"/>
    </source>
</evidence>
<dbReference type="GO" id="GO:0072534">
    <property type="term" value="C:perineuronal net"/>
    <property type="evidence" value="ECO:0007669"/>
    <property type="project" value="TreeGrafter"/>
</dbReference>
<name>A0A8C5QDN1_9ANUR</name>